<gene>
    <name evidence="1" type="ORF">JZO70_08070</name>
</gene>
<proteinExistence type="predicted"/>
<comment type="caution">
    <text evidence="1">The sequence shown here is derived from an EMBL/GenBank/DDBJ whole genome shotgun (WGS) entry which is preliminary data.</text>
</comment>
<dbReference type="EMBL" id="JAFREM010000013">
    <property type="protein sequence ID" value="MBO1306114.1"/>
    <property type="molecule type" value="Genomic_DNA"/>
</dbReference>
<protein>
    <submittedName>
        <fullName evidence="1">Uncharacterized protein</fullName>
    </submittedName>
</protein>
<accession>A0ABS3L907</accession>
<sequence length="234" mass="26818">MERKTLNDKVLSDVKLPEDWQYFLTSASAFSYWQLGVISLVYPLPNGQGTLVLLDDVPYLAEEKPLEMVEMFFEAHRLIDYTLMRQTCQLLPALPSNKVPIVNAHFALFPIEAPENSVWLNPLSIATVQSQASDSLLELTNGLSLELPIHRKTLLRLSSRAVYTLATYRQDYSALLQAEGPPLSYVPLQDTPFGSLLSKQELLQQWLLTPGEFFNQYKQQEYLQWYQSEFNPLD</sequence>
<name>A0ABS3L907_9ENTE</name>
<dbReference type="Proteomes" id="UP000664601">
    <property type="component" value="Unassembled WGS sequence"/>
</dbReference>
<keyword evidence="2" id="KW-1185">Reference proteome</keyword>
<evidence type="ECO:0000313" key="1">
    <source>
        <dbReference type="EMBL" id="MBO1306114.1"/>
    </source>
</evidence>
<organism evidence="1 2">
    <name type="scientific">Candidatus Enterococcus moelleringii</name>
    <dbReference type="NCBI Taxonomy" id="2815325"/>
    <lineage>
        <taxon>Bacteria</taxon>
        <taxon>Bacillati</taxon>
        <taxon>Bacillota</taxon>
        <taxon>Bacilli</taxon>
        <taxon>Lactobacillales</taxon>
        <taxon>Enterococcaceae</taxon>
        <taxon>Enterococcus</taxon>
    </lineage>
</organism>
<reference evidence="1 2" key="1">
    <citation type="submission" date="2021-03" db="EMBL/GenBank/DDBJ databases">
        <title>Enterococcal diversity collection.</title>
        <authorList>
            <person name="Gilmore M.S."/>
            <person name="Schwartzman J."/>
            <person name="Van Tyne D."/>
            <person name="Martin M."/>
            <person name="Earl A.M."/>
            <person name="Manson A.L."/>
            <person name="Straub T."/>
            <person name="Salamzade R."/>
            <person name="Saavedra J."/>
            <person name="Lebreton F."/>
            <person name="Prichula J."/>
            <person name="Schaufler K."/>
            <person name="Gaca A."/>
            <person name="Sgardioli B."/>
            <person name="Wagenaar J."/>
            <person name="Strong T."/>
        </authorList>
    </citation>
    <scope>NUCLEOTIDE SEQUENCE [LARGE SCALE GENOMIC DNA]</scope>
    <source>
        <strain evidence="1 2">669A</strain>
    </source>
</reference>
<evidence type="ECO:0000313" key="2">
    <source>
        <dbReference type="Proteomes" id="UP000664601"/>
    </source>
</evidence>